<gene>
    <name evidence="1" type="ORF">K461DRAFT_94107</name>
</gene>
<comment type="caution">
    <text evidence="1">The sequence shown here is derived from an EMBL/GenBank/DDBJ whole genome shotgun (WGS) entry which is preliminary data.</text>
</comment>
<name>A0A9P4MNJ9_9PEZI</name>
<sequence length="206" mass="23414">MWRSRFSSLKMWLYKKKNDPSPYSELEPHHSAYPNTDCSNSYGPRTFEESPVLADPRDSLLRVLQVDHLPDSAARVFDLSLRLPFTTFQSRYKNRPTTGDRQLGSNKPEGYIRTSIRHVDGHYLVHTYLRFWATSPARLYDNVRRNRYAEAAHGPCPHVFLENSWGRGVVLPCTRSGCFRSVVQGRYGANDAAGEELGGEVGYTGG</sequence>
<keyword evidence="2" id="KW-1185">Reference proteome</keyword>
<dbReference type="EMBL" id="ML996082">
    <property type="protein sequence ID" value="KAF2156299.1"/>
    <property type="molecule type" value="Genomic_DNA"/>
</dbReference>
<dbReference type="Proteomes" id="UP000799439">
    <property type="component" value="Unassembled WGS sequence"/>
</dbReference>
<evidence type="ECO:0000313" key="2">
    <source>
        <dbReference type="Proteomes" id="UP000799439"/>
    </source>
</evidence>
<dbReference type="AlphaFoldDB" id="A0A9P4MNJ9"/>
<proteinExistence type="predicted"/>
<accession>A0A9P4MNJ9</accession>
<protein>
    <submittedName>
        <fullName evidence="1">Uncharacterized protein</fullName>
    </submittedName>
</protein>
<reference evidence="1" key="1">
    <citation type="journal article" date="2020" name="Stud. Mycol.">
        <title>101 Dothideomycetes genomes: a test case for predicting lifestyles and emergence of pathogens.</title>
        <authorList>
            <person name="Haridas S."/>
            <person name="Albert R."/>
            <person name="Binder M."/>
            <person name="Bloem J."/>
            <person name="Labutti K."/>
            <person name="Salamov A."/>
            <person name="Andreopoulos B."/>
            <person name="Baker S."/>
            <person name="Barry K."/>
            <person name="Bills G."/>
            <person name="Bluhm B."/>
            <person name="Cannon C."/>
            <person name="Castanera R."/>
            <person name="Culley D."/>
            <person name="Daum C."/>
            <person name="Ezra D."/>
            <person name="Gonzalez J."/>
            <person name="Henrissat B."/>
            <person name="Kuo A."/>
            <person name="Liang C."/>
            <person name="Lipzen A."/>
            <person name="Lutzoni F."/>
            <person name="Magnuson J."/>
            <person name="Mondo S."/>
            <person name="Nolan M."/>
            <person name="Ohm R."/>
            <person name="Pangilinan J."/>
            <person name="Park H.-J."/>
            <person name="Ramirez L."/>
            <person name="Alfaro M."/>
            <person name="Sun H."/>
            <person name="Tritt A."/>
            <person name="Yoshinaga Y."/>
            <person name="Zwiers L.-H."/>
            <person name="Turgeon B."/>
            <person name="Goodwin S."/>
            <person name="Spatafora J."/>
            <person name="Crous P."/>
            <person name="Grigoriev I."/>
        </authorList>
    </citation>
    <scope>NUCLEOTIDE SEQUENCE</scope>
    <source>
        <strain evidence="1">CBS 260.36</strain>
    </source>
</reference>
<organism evidence="1 2">
    <name type="scientific">Myriangium duriaei CBS 260.36</name>
    <dbReference type="NCBI Taxonomy" id="1168546"/>
    <lineage>
        <taxon>Eukaryota</taxon>
        <taxon>Fungi</taxon>
        <taxon>Dikarya</taxon>
        <taxon>Ascomycota</taxon>
        <taxon>Pezizomycotina</taxon>
        <taxon>Dothideomycetes</taxon>
        <taxon>Dothideomycetidae</taxon>
        <taxon>Myriangiales</taxon>
        <taxon>Myriangiaceae</taxon>
        <taxon>Myriangium</taxon>
    </lineage>
</organism>
<evidence type="ECO:0000313" key="1">
    <source>
        <dbReference type="EMBL" id="KAF2156299.1"/>
    </source>
</evidence>